<protein>
    <recommendedName>
        <fullName evidence="4">Lipoprotein</fullName>
    </recommendedName>
</protein>
<dbReference type="PROSITE" id="PS51257">
    <property type="entry name" value="PROKAR_LIPOPROTEIN"/>
    <property type="match status" value="1"/>
</dbReference>
<evidence type="ECO:0000313" key="2">
    <source>
        <dbReference type="EMBL" id="ELN6934105.1"/>
    </source>
</evidence>
<evidence type="ECO:0000256" key="1">
    <source>
        <dbReference type="SAM" id="SignalP"/>
    </source>
</evidence>
<dbReference type="AlphaFoldDB" id="A0AAI9CWT4"/>
<evidence type="ECO:0008006" key="4">
    <source>
        <dbReference type="Google" id="ProtNLM"/>
    </source>
</evidence>
<dbReference type="EMBL" id="ABNSCA010000014">
    <property type="protein sequence ID" value="ELN6934105.1"/>
    <property type="molecule type" value="Genomic_DNA"/>
</dbReference>
<accession>A0AAI9CWT4</accession>
<name>A0AAI9CWT4_9VIBR</name>
<feature type="signal peptide" evidence="1">
    <location>
        <begin position="1"/>
        <end position="20"/>
    </location>
</feature>
<organism evidence="2 3">
    <name type="scientific">Vibrio navarrensis</name>
    <dbReference type="NCBI Taxonomy" id="29495"/>
    <lineage>
        <taxon>Bacteria</taxon>
        <taxon>Pseudomonadati</taxon>
        <taxon>Pseudomonadota</taxon>
        <taxon>Gammaproteobacteria</taxon>
        <taxon>Vibrionales</taxon>
        <taxon>Vibrionaceae</taxon>
        <taxon>Vibrio</taxon>
    </lineage>
</organism>
<reference evidence="2" key="1">
    <citation type="submission" date="2023-10" db="EMBL/GenBank/DDBJ databases">
        <authorList>
            <consortium name="PulseNet: The National Subtyping Network for Foodborne Disease Surveillance"/>
        </authorList>
    </citation>
    <scope>NUCLEOTIDE SEQUENCE</scope>
    <source>
        <strain evidence="2">PNUSAV004886</strain>
    </source>
</reference>
<keyword evidence="1" id="KW-0732">Signal</keyword>
<feature type="chain" id="PRO_5042546082" description="Lipoprotein" evidence="1">
    <location>
        <begin position="21"/>
        <end position="234"/>
    </location>
</feature>
<gene>
    <name evidence="2" type="ORF">RZY48_003581</name>
</gene>
<proteinExistence type="predicted"/>
<evidence type="ECO:0000313" key="3">
    <source>
        <dbReference type="Proteomes" id="UP001253463"/>
    </source>
</evidence>
<comment type="caution">
    <text evidence="2">The sequence shown here is derived from an EMBL/GenBank/DDBJ whole genome shotgun (WGS) entry which is preliminary data.</text>
</comment>
<sequence length="234" mass="26218">MKKLFMAAIMAAMVTACSVAGEKKTLKEVDVEALAKDTQVMLKDSGESHSAFAWWIPREFWASALFRDTTLQKYDKDKVLDMVSGISLLAVVEVDISASGGFTFYSKEEIDKNMTLFYIDADGSKQKLSPMQSIDPDLQYILDAFKPILGSFIGKFGENMHFYVLNDKADSSHRVLDPHQKGQIDIQIARAGRPVMKGSIEMPLDALFIPRKCANGKDARISWEYCPWSGEKLE</sequence>
<dbReference type="Proteomes" id="UP001253463">
    <property type="component" value="Unassembled WGS sequence"/>
</dbReference>